<dbReference type="SMART" id="SM00408">
    <property type="entry name" value="IGc2"/>
    <property type="match status" value="2"/>
</dbReference>
<dbReference type="SUPFAM" id="SSF56112">
    <property type="entry name" value="Protein kinase-like (PK-like)"/>
    <property type="match status" value="1"/>
</dbReference>
<keyword evidence="8" id="KW-0732">Signal</keyword>
<dbReference type="SMART" id="SM00219">
    <property type="entry name" value="TyrKc"/>
    <property type="match status" value="1"/>
</dbReference>
<feature type="binding site" evidence="23">
    <location>
        <begin position="569"/>
        <end position="576"/>
    </location>
    <ligand>
        <name>ATP</name>
        <dbReference type="ChEBI" id="CHEBI:30616"/>
    </ligand>
</feature>
<gene>
    <name evidence="29" type="ORF">PMEA_00030744</name>
</gene>
<feature type="binding site" evidence="24">
    <location>
        <position position="723"/>
    </location>
    <ligand>
        <name>Mg(2+)</name>
        <dbReference type="ChEBI" id="CHEBI:18420"/>
    </ligand>
</feature>
<protein>
    <recommendedName>
        <fullName evidence="3">receptor protein-tyrosine kinase</fullName>
        <ecNumber evidence="3">2.7.10.1</ecNumber>
    </recommendedName>
</protein>
<dbReference type="InterPro" id="IPR011009">
    <property type="entry name" value="Kinase-like_dom_sf"/>
</dbReference>
<keyword evidence="30" id="KW-1185">Reference proteome</keyword>
<evidence type="ECO:0000256" key="22">
    <source>
        <dbReference type="PIRSR" id="PIRSR000615-1"/>
    </source>
</evidence>
<evidence type="ECO:0000256" key="12">
    <source>
        <dbReference type="ARBA" id="ARBA00022840"/>
    </source>
</evidence>
<feature type="binding site" evidence="23 25">
    <location>
        <position position="596"/>
    </location>
    <ligand>
        <name>ATP</name>
        <dbReference type="ChEBI" id="CHEBI:30616"/>
    </ligand>
</feature>
<dbReference type="InterPro" id="IPR017441">
    <property type="entry name" value="Protein_kinase_ATP_BS"/>
</dbReference>
<dbReference type="GO" id="GO:0007169">
    <property type="term" value="P:cell surface receptor protein tyrosine kinase signaling pathway"/>
    <property type="evidence" value="ECO:0007669"/>
    <property type="project" value="TreeGrafter"/>
</dbReference>
<dbReference type="GO" id="GO:0005524">
    <property type="term" value="F:ATP binding"/>
    <property type="evidence" value="ECO:0007669"/>
    <property type="project" value="UniProtKB-UniRule"/>
</dbReference>
<evidence type="ECO:0000256" key="14">
    <source>
        <dbReference type="ARBA" id="ARBA00023136"/>
    </source>
</evidence>
<evidence type="ECO:0000256" key="6">
    <source>
        <dbReference type="ARBA" id="ARBA00022679"/>
    </source>
</evidence>
<dbReference type="PROSITE" id="PS00109">
    <property type="entry name" value="PROTEIN_KINASE_TYR"/>
    <property type="match status" value="1"/>
</dbReference>
<feature type="binding site" evidence="24">
    <location>
        <position position="710"/>
    </location>
    <ligand>
        <name>Mg(2+)</name>
        <dbReference type="ChEBI" id="CHEBI:18420"/>
    </ligand>
</feature>
<evidence type="ECO:0000256" key="17">
    <source>
        <dbReference type="ARBA" id="ARBA00023170"/>
    </source>
</evidence>
<evidence type="ECO:0000256" key="20">
    <source>
        <dbReference type="ARBA" id="ARBA00051243"/>
    </source>
</evidence>
<keyword evidence="11" id="KW-0418">Kinase</keyword>
<keyword evidence="18" id="KW-0325">Glycoprotein</keyword>
<dbReference type="Gene3D" id="1.10.510.10">
    <property type="entry name" value="Transferase(Phosphotransferase) domain 1"/>
    <property type="match status" value="1"/>
</dbReference>
<keyword evidence="16" id="KW-1015">Disulfide bond</keyword>
<evidence type="ECO:0000256" key="10">
    <source>
        <dbReference type="ARBA" id="ARBA00022741"/>
    </source>
</evidence>
<dbReference type="PANTHER" id="PTHR24416:SF621">
    <property type="entry name" value="TYROSINE KINASE RECEPTOR CAD96CA"/>
    <property type="match status" value="1"/>
</dbReference>
<evidence type="ECO:0000256" key="16">
    <source>
        <dbReference type="ARBA" id="ARBA00023157"/>
    </source>
</evidence>
<dbReference type="AlphaFoldDB" id="A0AAU9XVF1"/>
<name>A0AAU9XVF1_9CNID</name>
<feature type="transmembrane region" description="Helical" evidence="26">
    <location>
        <begin position="454"/>
        <end position="481"/>
    </location>
</feature>
<evidence type="ECO:0000256" key="15">
    <source>
        <dbReference type="ARBA" id="ARBA00023137"/>
    </source>
</evidence>
<evidence type="ECO:0000256" key="26">
    <source>
        <dbReference type="SAM" id="Phobius"/>
    </source>
</evidence>
<feature type="domain" description="Ig-like" evidence="28">
    <location>
        <begin position="170"/>
        <end position="253"/>
    </location>
</feature>
<evidence type="ECO:0000256" key="11">
    <source>
        <dbReference type="ARBA" id="ARBA00022777"/>
    </source>
</evidence>
<dbReference type="GO" id="GO:0004714">
    <property type="term" value="F:transmembrane receptor protein tyrosine kinase activity"/>
    <property type="evidence" value="ECO:0007669"/>
    <property type="project" value="UniProtKB-EC"/>
</dbReference>
<dbReference type="GO" id="GO:0005886">
    <property type="term" value="C:plasma membrane"/>
    <property type="evidence" value="ECO:0007669"/>
    <property type="project" value="UniProtKB-SubCell"/>
</dbReference>
<comment type="catalytic activity">
    <reaction evidence="20">
        <text>L-tyrosyl-[protein] + ATP = O-phospho-L-tyrosyl-[protein] + ADP + H(+)</text>
        <dbReference type="Rhea" id="RHEA:10596"/>
        <dbReference type="Rhea" id="RHEA-COMP:10136"/>
        <dbReference type="Rhea" id="RHEA-COMP:20101"/>
        <dbReference type="ChEBI" id="CHEBI:15378"/>
        <dbReference type="ChEBI" id="CHEBI:30616"/>
        <dbReference type="ChEBI" id="CHEBI:46858"/>
        <dbReference type="ChEBI" id="CHEBI:61978"/>
        <dbReference type="ChEBI" id="CHEBI:456216"/>
        <dbReference type="EC" id="2.7.10.1"/>
    </reaction>
</comment>
<evidence type="ECO:0000256" key="4">
    <source>
        <dbReference type="ARBA" id="ARBA00022475"/>
    </source>
</evidence>
<comment type="subcellular location">
    <subcellularLocation>
        <location evidence="2">Cell membrane</location>
    </subcellularLocation>
    <subcellularLocation>
        <location evidence="1">Membrane</location>
        <topology evidence="1">Single-pass membrane protein</topology>
    </subcellularLocation>
</comment>
<dbReference type="EC" id="2.7.10.1" evidence="3"/>
<feature type="domain" description="Protein kinase" evidence="27">
    <location>
        <begin position="562"/>
        <end position="846"/>
    </location>
</feature>
<dbReference type="InterPro" id="IPR050122">
    <property type="entry name" value="RTK"/>
</dbReference>
<keyword evidence="24" id="KW-0460">Magnesium</keyword>
<evidence type="ECO:0000313" key="29">
    <source>
        <dbReference type="EMBL" id="CAH3158965.1"/>
    </source>
</evidence>
<evidence type="ECO:0000259" key="27">
    <source>
        <dbReference type="PROSITE" id="PS50011"/>
    </source>
</evidence>
<evidence type="ECO:0000256" key="5">
    <source>
        <dbReference type="ARBA" id="ARBA00022553"/>
    </source>
</evidence>
<evidence type="ECO:0000256" key="8">
    <source>
        <dbReference type="ARBA" id="ARBA00022729"/>
    </source>
</evidence>
<keyword evidence="10 23" id="KW-0547">Nucleotide-binding</keyword>
<organism evidence="29 30">
    <name type="scientific">Pocillopora meandrina</name>
    <dbReference type="NCBI Taxonomy" id="46732"/>
    <lineage>
        <taxon>Eukaryota</taxon>
        <taxon>Metazoa</taxon>
        <taxon>Cnidaria</taxon>
        <taxon>Anthozoa</taxon>
        <taxon>Hexacorallia</taxon>
        <taxon>Scleractinia</taxon>
        <taxon>Astrocoeniina</taxon>
        <taxon>Pocilloporidae</taxon>
        <taxon>Pocillopora</taxon>
    </lineage>
</organism>
<dbReference type="PROSITE" id="PS50835">
    <property type="entry name" value="IG_LIKE"/>
    <property type="match status" value="2"/>
</dbReference>
<evidence type="ECO:0000256" key="9">
    <source>
        <dbReference type="ARBA" id="ARBA00022737"/>
    </source>
</evidence>
<evidence type="ECO:0000256" key="1">
    <source>
        <dbReference type="ARBA" id="ARBA00004167"/>
    </source>
</evidence>
<feature type="active site" description="Proton acceptor" evidence="22">
    <location>
        <position position="705"/>
    </location>
</feature>
<keyword evidence="5" id="KW-0597">Phosphoprotein</keyword>
<reference evidence="29 30" key="1">
    <citation type="submission" date="2022-05" db="EMBL/GenBank/DDBJ databases">
        <authorList>
            <consortium name="Genoscope - CEA"/>
            <person name="William W."/>
        </authorList>
    </citation>
    <scope>NUCLEOTIDE SEQUENCE [LARGE SCALE GENOMIC DNA]</scope>
</reference>
<evidence type="ECO:0000256" key="2">
    <source>
        <dbReference type="ARBA" id="ARBA00004236"/>
    </source>
</evidence>
<evidence type="ECO:0000256" key="21">
    <source>
        <dbReference type="ARBA" id="ARBA00056965"/>
    </source>
</evidence>
<keyword evidence="14 26" id="KW-0472">Membrane</keyword>
<keyword evidence="24" id="KW-0479">Metal-binding</keyword>
<keyword evidence="15" id="KW-0829">Tyrosine-protein kinase</keyword>
<keyword evidence="7 26" id="KW-0812">Transmembrane</keyword>
<evidence type="ECO:0000256" key="3">
    <source>
        <dbReference type="ARBA" id="ARBA00011902"/>
    </source>
</evidence>
<evidence type="ECO:0000256" key="24">
    <source>
        <dbReference type="PIRSR" id="PIRSR000615-3"/>
    </source>
</evidence>
<keyword evidence="13 26" id="KW-1133">Transmembrane helix</keyword>
<dbReference type="Proteomes" id="UP001159428">
    <property type="component" value="Unassembled WGS sequence"/>
</dbReference>
<dbReference type="GO" id="GO:0046872">
    <property type="term" value="F:metal ion binding"/>
    <property type="evidence" value="ECO:0007669"/>
    <property type="project" value="UniProtKB-KW"/>
</dbReference>
<dbReference type="Gene3D" id="3.30.200.20">
    <property type="entry name" value="Phosphorylase Kinase, domain 1"/>
    <property type="match status" value="1"/>
</dbReference>
<dbReference type="InterPro" id="IPR013783">
    <property type="entry name" value="Ig-like_fold"/>
</dbReference>
<sequence>MFSSSSAYSSLGNKDVSEMICHLKFIFVCIFLIPQPTDGGSVTWYEPSPVITTSNTAEVLPPGIVQVYEGSSATMNWNFSLSVGLGLGFIIKFDTVGIVNIGKDGSAAGPIRAEFQKRFNVSATPQSASLSISPVTIADDKSNGEFSCELNDGNGDTWKRAIQVHVIVLTNIIGIRGNQTVLEGDNLHLTCIALGRPEPNITWIKERPGNQGNTGVVQEGKVLTITNINRTDAGGYTCTAYNGFGKPENQAVSVIVTTPAKIGRFQPEYIVVVQQSVTLNCEAEGNPPPSYTWTPCDPGQVCNKNTLQISQVLNDASYTCRVANLYGDDSKTANVYIGGNMINITIVITSETFALTSKYLNLGIYYFLFCYLFPISYHSNPQLMSVPRCGSIIVDLGLKFNSTTKEQNIIITLNDYVKDGKLGEFSVGAIKWKGPDVEPTGGGATSPVDGLSCIAGIVGIVVGAVFGSVVALAVAGILVWWTCRKKRRNAKVGYYLLLIENNFVFEIEVELLKPSQSHYMALDDRTRSQGIADASPLCTEQISEYAALNLYTRFWEIPRKHVTIKQIVGKGAFGQVAKATAVNLQGRAEKTLVAVKMLKENASESERKDLLSELELMKQLKPHPYVIKLLGCVTKSEPLFVLIEYVPFGDLLGYLRKSRGLNDTYYKDPDIKPQTNLTSQQLIKFAWQIADGMSYLSSIPVIHRDLAARNVLVGEEETCKVTDFGMARDVQEDNIYERKTRGRLPVKWTAIEALLYGKYSTKSDVWSYGVLLYEIFTIGGSPYPRMDGRKIANLLQEGYRMPKPQHVDDKLYDFMTKCWKDDPNLRPSFEKLRNKLKEMENQHKWLINLKNYDDRLYVNVDDLAV</sequence>
<keyword evidence="6" id="KW-0808">Transferase</keyword>
<dbReference type="CDD" id="cd00192">
    <property type="entry name" value="PTKc"/>
    <property type="match status" value="1"/>
</dbReference>
<feature type="binding site" evidence="23">
    <location>
        <position position="709"/>
    </location>
    <ligand>
        <name>ATP</name>
        <dbReference type="ChEBI" id="CHEBI:30616"/>
    </ligand>
</feature>
<dbReference type="InterPro" id="IPR000719">
    <property type="entry name" value="Prot_kinase_dom"/>
</dbReference>
<dbReference type="InterPro" id="IPR036179">
    <property type="entry name" value="Ig-like_dom_sf"/>
</dbReference>
<dbReference type="PIRSF" id="PIRSF000615">
    <property type="entry name" value="TyrPK_CSF1-R"/>
    <property type="match status" value="1"/>
</dbReference>
<proteinExistence type="predicted"/>
<dbReference type="GO" id="GO:0043235">
    <property type="term" value="C:receptor complex"/>
    <property type="evidence" value="ECO:0007669"/>
    <property type="project" value="TreeGrafter"/>
</dbReference>
<keyword evidence="9" id="KW-0677">Repeat</keyword>
<comment type="function">
    <text evidence="21">Receptor for basic fibroblast growth factor.</text>
</comment>
<evidence type="ECO:0000256" key="23">
    <source>
        <dbReference type="PIRSR" id="PIRSR000615-2"/>
    </source>
</evidence>
<dbReference type="SMART" id="SM00409">
    <property type="entry name" value="IG"/>
    <property type="match status" value="3"/>
</dbReference>
<dbReference type="InterPro" id="IPR008266">
    <property type="entry name" value="Tyr_kinase_AS"/>
</dbReference>
<evidence type="ECO:0000313" key="30">
    <source>
        <dbReference type="Proteomes" id="UP001159428"/>
    </source>
</evidence>
<comment type="caution">
    <text evidence="29">The sequence shown here is derived from an EMBL/GenBank/DDBJ whole genome shotgun (WGS) entry which is preliminary data.</text>
</comment>
<dbReference type="Pfam" id="PF07714">
    <property type="entry name" value="PK_Tyr_Ser-Thr"/>
    <property type="match status" value="1"/>
</dbReference>
<keyword evidence="19" id="KW-0393">Immunoglobulin domain</keyword>
<dbReference type="PROSITE" id="PS00107">
    <property type="entry name" value="PROTEIN_KINASE_ATP"/>
    <property type="match status" value="1"/>
</dbReference>
<dbReference type="FunFam" id="1.10.510.10:FF:000554">
    <property type="entry name" value="Predicted protein"/>
    <property type="match status" value="1"/>
</dbReference>
<dbReference type="Pfam" id="PF13927">
    <property type="entry name" value="Ig_3"/>
    <property type="match status" value="2"/>
</dbReference>
<keyword evidence="17" id="KW-0675">Receptor</keyword>
<evidence type="ECO:0000256" key="19">
    <source>
        <dbReference type="ARBA" id="ARBA00023319"/>
    </source>
</evidence>
<dbReference type="InterPro" id="IPR001245">
    <property type="entry name" value="Ser-Thr/Tyr_kinase_cat_dom"/>
</dbReference>
<keyword evidence="4" id="KW-1003">Cell membrane</keyword>
<dbReference type="InterPro" id="IPR003599">
    <property type="entry name" value="Ig_sub"/>
</dbReference>
<accession>A0AAU9XVF1</accession>
<dbReference type="InterPro" id="IPR007110">
    <property type="entry name" value="Ig-like_dom"/>
</dbReference>
<evidence type="ECO:0000256" key="13">
    <source>
        <dbReference type="ARBA" id="ARBA00022989"/>
    </source>
</evidence>
<dbReference type="EMBL" id="CALNXJ010000069">
    <property type="protein sequence ID" value="CAH3158965.1"/>
    <property type="molecule type" value="Genomic_DNA"/>
</dbReference>
<evidence type="ECO:0000259" key="28">
    <source>
        <dbReference type="PROSITE" id="PS50835"/>
    </source>
</evidence>
<dbReference type="FunFam" id="3.30.200.20:FF:000593">
    <property type="entry name" value="Predicted protein"/>
    <property type="match status" value="1"/>
</dbReference>
<dbReference type="PANTHER" id="PTHR24416">
    <property type="entry name" value="TYROSINE-PROTEIN KINASE RECEPTOR"/>
    <property type="match status" value="1"/>
</dbReference>
<evidence type="ECO:0000256" key="25">
    <source>
        <dbReference type="PROSITE-ProRule" id="PRU10141"/>
    </source>
</evidence>
<feature type="binding site" evidence="23">
    <location>
        <begin position="644"/>
        <end position="650"/>
    </location>
    <ligand>
        <name>ATP</name>
        <dbReference type="ChEBI" id="CHEBI:30616"/>
    </ligand>
</feature>
<keyword evidence="12 23" id="KW-0067">ATP-binding</keyword>
<dbReference type="PRINTS" id="PR00109">
    <property type="entry name" value="TYRKINASE"/>
</dbReference>
<dbReference type="SUPFAM" id="SSF48726">
    <property type="entry name" value="Immunoglobulin"/>
    <property type="match status" value="2"/>
</dbReference>
<dbReference type="FunFam" id="2.60.40.10:FF:000005">
    <property type="entry name" value="Neuronal cell adhesion molecule"/>
    <property type="match status" value="1"/>
</dbReference>
<dbReference type="InterPro" id="IPR020635">
    <property type="entry name" value="Tyr_kinase_cat_dom"/>
</dbReference>
<dbReference type="InterPro" id="IPR003598">
    <property type="entry name" value="Ig_sub2"/>
</dbReference>
<evidence type="ECO:0000256" key="7">
    <source>
        <dbReference type="ARBA" id="ARBA00022692"/>
    </source>
</evidence>
<dbReference type="PROSITE" id="PS50011">
    <property type="entry name" value="PROTEIN_KINASE_DOM"/>
    <property type="match status" value="1"/>
</dbReference>
<dbReference type="Gene3D" id="2.60.40.10">
    <property type="entry name" value="Immunoglobulins"/>
    <property type="match status" value="3"/>
</dbReference>
<feature type="domain" description="Ig-like" evidence="28">
    <location>
        <begin position="259"/>
        <end position="336"/>
    </location>
</feature>
<evidence type="ECO:0000256" key="18">
    <source>
        <dbReference type="ARBA" id="ARBA00023180"/>
    </source>
</evidence>